<evidence type="ECO:0000256" key="2">
    <source>
        <dbReference type="ARBA" id="ARBA00038332"/>
    </source>
</evidence>
<reference evidence="6" key="1">
    <citation type="submission" date="2014-01" db="EMBL/GenBank/DDBJ databases">
        <title>The genome of the white-rot fungus Pycnoporus cinnabarinus: a basidiomycete model with a versatile arsenal for lignocellulosic biomass breakdown.</title>
        <authorList>
            <person name="Levasseur A."/>
            <person name="Lomascolo A."/>
            <person name="Ruiz-Duenas F.J."/>
            <person name="Uzan E."/>
            <person name="Piumi F."/>
            <person name="Kues U."/>
            <person name="Ram A.F.J."/>
            <person name="Murat C."/>
            <person name="Haon M."/>
            <person name="Benoit I."/>
            <person name="Arfi Y."/>
            <person name="Chevret D."/>
            <person name="Drula E."/>
            <person name="Kwon M.J."/>
            <person name="Gouret P."/>
            <person name="Lesage-Meessen L."/>
            <person name="Lombard V."/>
            <person name="Mariette J."/>
            <person name="Noirot C."/>
            <person name="Park J."/>
            <person name="Patyshakuliyeva A."/>
            <person name="Wieneger R.A.B."/>
            <person name="Wosten H.A.B."/>
            <person name="Martin F."/>
            <person name="Coutinho P.M."/>
            <person name="de Vries R."/>
            <person name="Martinez A.T."/>
            <person name="Klopp C."/>
            <person name="Pontarotti P."/>
            <person name="Henrissat B."/>
            <person name="Record E."/>
        </authorList>
    </citation>
    <scope>NUCLEOTIDE SEQUENCE [LARGE SCALE GENOMIC DNA]</scope>
    <source>
        <strain evidence="6">BRFM137</strain>
    </source>
</reference>
<feature type="repeat" description="HEAT" evidence="3">
    <location>
        <begin position="533"/>
        <end position="566"/>
    </location>
</feature>
<sequence length="608" mass="67661">MDPGSSLDDIAPIAILMDELRSEDVQLRLNAIHRISTIALALGPDRARDELIPFLQDSVDDEDEVLLALAEELGRNFEEYIGGPEYAHVLLGPLENLSAVEETLVRDKVGLFDCPVVPPQSIHAAESITKISNVLSKQQIEQYYIPLLQRLSHGEWFTSRTSSCALYAPVYDKVSPSIQDDLRRGFAALVSDDTPMVRRAAAKWLAPLVKKFTKQHVLTDGLAMYRKLQADDQDSVRLLTVEDLIAIAQQLSPAEVKEQLLKQIRQTMTDKSWRVRYMAASHFNELAEVVGQELVREELISHFVQLLKDNEAEVRTAASGQIPGFSKLLEKEVVLARIVPCVRDLCQDVSQHVRAALASQISGLAPLLGKEATIEHLLPLFLHLLKDEFPEVRLNIISKLEQVNAVIGIELLSESLLPAIVELAEDKSWRVRQAIIEYIPLLATQLGKAFFDESLGNLCMSWLGDSVYSIREAAAVNLKKLTEVFGVEWAKEQIVPKVVGMGQHPNYLYRMTTVQAIMTISPSLTLDIVRGEILEMLLQLAGDPIPNIRFNVAKALETIATSFGDTPDGQQLVQQKIVPVLEALKNDQDADVRFFASRALQKAHGLDA</sequence>
<feature type="domain" description="Phosphatase 2A Regulatory Subunit A helical" evidence="5">
    <location>
        <begin position="379"/>
        <end position="530"/>
    </location>
</feature>
<dbReference type="GO" id="GO:0019888">
    <property type="term" value="F:protein phosphatase regulator activity"/>
    <property type="evidence" value="ECO:0007669"/>
    <property type="project" value="TreeGrafter"/>
</dbReference>
<dbReference type="SUPFAM" id="SSF48371">
    <property type="entry name" value="ARM repeat"/>
    <property type="match status" value="1"/>
</dbReference>
<dbReference type="PROSITE" id="PS50077">
    <property type="entry name" value="HEAT_REPEAT"/>
    <property type="match status" value="7"/>
</dbReference>
<organism evidence="6 7">
    <name type="scientific">Pycnoporus cinnabarinus</name>
    <name type="common">Cinnabar-red polypore</name>
    <name type="synonym">Trametes cinnabarina</name>
    <dbReference type="NCBI Taxonomy" id="5643"/>
    <lineage>
        <taxon>Eukaryota</taxon>
        <taxon>Fungi</taxon>
        <taxon>Dikarya</taxon>
        <taxon>Basidiomycota</taxon>
        <taxon>Agaricomycotina</taxon>
        <taxon>Agaricomycetes</taxon>
        <taxon>Polyporales</taxon>
        <taxon>Polyporaceae</taxon>
        <taxon>Trametes</taxon>
    </lineage>
</organism>
<feature type="repeat" description="HEAT" evidence="3">
    <location>
        <begin position="416"/>
        <end position="454"/>
    </location>
</feature>
<dbReference type="Pfam" id="PF02985">
    <property type="entry name" value="HEAT"/>
    <property type="match status" value="2"/>
</dbReference>
<dbReference type="OMA" id="NRVEAMQ"/>
<dbReference type="InterPro" id="IPR055231">
    <property type="entry name" value="2AA_helical"/>
</dbReference>
<proteinExistence type="inferred from homology"/>
<evidence type="ECO:0000259" key="5">
    <source>
        <dbReference type="Pfam" id="PF22956"/>
    </source>
</evidence>
<evidence type="ECO:0000256" key="1">
    <source>
        <dbReference type="ARBA" id="ARBA00022737"/>
    </source>
</evidence>
<feature type="repeat" description="HEAT" evidence="3">
    <location>
        <begin position="299"/>
        <end position="337"/>
    </location>
</feature>
<evidence type="ECO:0000256" key="3">
    <source>
        <dbReference type="PROSITE-ProRule" id="PRU00103"/>
    </source>
</evidence>
<dbReference type="GO" id="GO:0000159">
    <property type="term" value="C:protein phosphatase type 2A complex"/>
    <property type="evidence" value="ECO:0007669"/>
    <property type="project" value="TreeGrafter"/>
</dbReference>
<dbReference type="InterPro" id="IPR016024">
    <property type="entry name" value="ARM-type_fold"/>
</dbReference>
<dbReference type="InterPro" id="IPR054573">
    <property type="entry name" value="PP2A/SF3B1-like_HEAT"/>
</dbReference>
<dbReference type="AlphaFoldDB" id="A0A060SBE5"/>
<dbReference type="InterPro" id="IPR021133">
    <property type="entry name" value="HEAT_type_2"/>
</dbReference>
<dbReference type="PANTHER" id="PTHR10648">
    <property type="entry name" value="SERINE/THREONINE-PROTEIN PHOSPHATASE PP2A 65 KDA REGULATORY SUBUNIT"/>
    <property type="match status" value="1"/>
</dbReference>
<feature type="repeat" description="HEAT" evidence="3">
    <location>
        <begin position="338"/>
        <end position="376"/>
    </location>
</feature>
<comment type="caution">
    <text evidence="6">The sequence shown here is derived from an EMBL/GenBank/DDBJ whole genome shotgun (WGS) entry which is preliminary data.</text>
</comment>
<accession>A0A060SBE5</accession>
<evidence type="ECO:0008006" key="8">
    <source>
        <dbReference type="Google" id="ProtNLM"/>
    </source>
</evidence>
<dbReference type="EMBL" id="CCBP010000103">
    <property type="protein sequence ID" value="CDO71561.1"/>
    <property type="molecule type" value="Genomic_DNA"/>
</dbReference>
<gene>
    <name evidence="6" type="ORF">BN946_scf184911.g31</name>
</gene>
<dbReference type="InterPro" id="IPR011989">
    <property type="entry name" value="ARM-like"/>
</dbReference>
<comment type="similarity">
    <text evidence="2">Belongs to the phosphatase 2A regulatory subunit A family.</text>
</comment>
<keyword evidence="7" id="KW-1185">Reference proteome</keyword>
<feature type="repeat" description="HEAT" evidence="3">
    <location>
        <begin position="577"/>
        <end position="608"/>
    </location>
</feature>
<evidence type="ECO:0000259" key="4">
    <source>
        <dbReference type="Pfam" id="PF22646"/>
    </source>
</evidence>
<protein>
    <recommendedName>
        <fullName evidence="8">TOG domain-containing protein</fullName>
    </recommendedName>
</protein>
<dbReference type="InterPro" id="IPR000357">
    <property type="entry name" value="HEAT"/>
</dbReference>
<dbReference type="GO" id="GO:0005634">
    <property type="term" value="C:nucleus"/>
    <property type="evidence" value="ECO:0007669"/>
    <property type="project" value="UniProtKB-ARBA"/>
</dbReference>
<dbReference type="FunFam" id="1.25.10.10:FF:000062">
    <property type="entry name" value="Serine/threonine-protein phosphatase 2A regulatory subunit A alpha isoform"/>
    <property type="match status" value="1"/>
</dbReference>
<evidence type="ECO:0000313" key="7">
    <source>
        <dbReference type="Proteomes" id="UP000029665"/>
    </source>
</evidence>
<name>A0A060SBE5_PYCCI</name>
<dbReference type="OrthoDB" id="340346at2759"/>
<dbReference type="GO" id="GO:0005829">
    <property type="term" value="C:cytosol"/>
    <property type="evidence" value="ECO:0007669"/>
    <property type="project" value="TreeGrafter"/>
</dbReference>
<feature type="repeat" description="HEAT" evidence="3">
    <location>
        <begin position="377"/>
        <end position="415"/>
    </location>
</feature>
<dbReference type="Proteomes" id="UP000029665">
    <property type="component" value="Unassembled WGS sequence"/>
</dbReference>
<dbReference type="HOGENOM" id="CLU_015533_2_1_1"/>
<dbReference type="Gene3D" id="1.25.10.10">
    <property type="entry name" value="Leucine-rich Repeat Variant"/>
    <property type="match status" value="1"/>
</dbReference>
<feature type="domain" description="Phosphatase PP2A regulatory subunit A/Splicing factor 3B subunit 1-like HEAT repeat" evidence="4">
    <location>
        <begin position="293"/>
        <end position="369"/>
    </location>
</feature>
<feature type="repeat" description="HEAT" evidence="3">
    <location>
        <begin position="260"/>
        <end position="298"/>
    </location>
</feature>
<dbReference type="STRING" id="5643.A0A060SBE5"/>
<dbReference type="PANTHER" id="PTHR10648:SF4">
    <property type="entry name" value="PROTEIN PHOSPHATASE 2 (FORMERLY 2A), REGULATORY SUBUNIT A, BETA ISOFORM-RELATED"/>
    <property type="match status" value="1"/>
</dbReference>
<dbReference type="Pfam" id="PF22646">
    <property type="entry name" value="PPP2R1A-like_HEAT"/>
    <property type="match status" value="1"/>
</dbReference>
<dbReference type="InterPro" id="IPR051023">
    <property type="entry name" value="PP2A_Regulatory_Subunit_A"/>
</dbReference>
<keyword evidence="1" id="KW-0677">Repeat</keyword>
<dbReference type="Pfam" id="PF22956">
    <property type="entry name" value="VPS15-like_hel"/>
    <property type="match status" value="1"/>
</dbReference>
<evidence type="ECO:0000313" key="6">
    <source>
        <dbReference type="EMBL" id="CDO71561.1"/>
    </source>
</evidence>